<dbReference type="AlphaFoldDB" id="A0A3Q1G1Z1"/>
<protein>
    <submittedName>
        <fullName evidence="1">Uncharacterized protein</fullName>
    </submittedName>
</protein>
<dbReference type="Proteomes" id="UP000257200">
    <property type="component" value="Unplaced"/>
</dbReference>
<dbReference type="PANTHER" id="PTHR46612">
    <property type="entry name" value="XYLOSIDE XYLOSYLTRANSFERASE 1"/>
    <property type="match status" value="1"/>
</dbReference>
<dbReference type="GO" id="GO:0016266">
    <property type="term" value="P:protein O-linked glycosylation via N-acetyl-galactosamine"/>
    <property type="evidence" value="ECO:0007669"/>
    <property type="project" value="TreeGrafter"/>
</dbReference>
<proteinExistence type="predicted"/>
<dbReference type="GO" id="GO:0140560">
    <property type="term" value="F:xylosyl alpha-1,3-xylosyltransferase activity"/>
    <property type="evidence" value="ECO:0007669"/>
    <property type="project" value="TreeGrafter"/>
</dbReference>
<dbReference type="GO" id="GO:0005789">
    <property type="term" value="C:endoplasmic reticulum membrane"/>
    <property type="evidence" value="ECO:0007669"/>
    <property type="project" value="TreeGrafter"/>
</dbReference>
<organism evidence="1 2">
    <name type="scientific">Acanthochromis polyacanthus</name>
    <name type="common">spiny chromis</name>
    <dbReference type="NCBI Taxonomy" id="80966"/>
    <lineage>
        <taxon>Eukaryota</taxon>
        <taxon>Metazoa</taxon>
        <taxon>Chordata</taxon>
        <taxon>Craniata</taxon>
        <taxon>Vertebrata</taxon>
        <taxon>Euteleostomi</taxon>
        <taxon>Actinopterygii</taxon>
        <taxon>Neopterygii</taxon>
        <taxon>Teleostei</taxon>
        <taxon>Neoteleostei</taxon>
        <taxon>Acanthomorphata</taxon>
        <taxon>Ovalentaria</taxon>
        <taxon>Pomacentridae</taxon>
        <taxon>Acanthochromis</taxon>
    </lineage>
</organism>
<sequence>FSELLPEEMLVTVLFHDVAVLTQKLFPIVEAMQKHFSAGSGAYYSDSIFFLSVAMHRIMPDSKTCSLLTFSSCFRGNKRRNVVL</sequence>
<accession>A0A3Q1G1Z1</accession>
<evidence type="ECO:0000313" key="1">
    <source>
        <dbReference type="Ensembl" id="ENSAPOP00000024671.1"/>
    </source>
</evidence>
<keyword evidence="2" id="KW-1185">Reference proteome</keyword>
<dbReference type="PANTHER" id="PTHR46612:SF1">
    <property type="entry name" value="XYLOSIDE XYLOSYLTRANSFERASE 1"/>
    <property type="match status" value="1"/>
</dbReference>
<reference evidence="1" key="2">
    <citation type="submission" date="2025-09" db="UniProtKB">
        <authorList>
            <consortium name="Ensembl"/>
        </authorList>
    </citation>
    <scope>IDENTIFICATION</scope>
</reference>
<name>A0A3Q1G1Z1_9TELE</name>
<dbReference type="GeneTree" id="ENSGT01120000272775"/>
<evidence type="ECO:0000313" key="2">
    <source>
        <dbReference type="Proteomes" id="UP000257200"/>
    </source>
</evidence>
<dbReference type="InParanoid" id="A0A3Q1G1Z1"/>
<dbReference type="Ensembl" id="ENSAPOT00000008173.1">
    <property type="protein sequence ID" value="ENSAPOP00000024671.1"/>
    <property type="gene ID" value="ENSAPOG00000007257.1"/>
</dbReference>
<reference evidence="1" key="1">
    <citation type="submission" date="2025-08" db="UniProtKB">
        <authorList>
            <consortium name="Ensembl"/>
        </authorList>
    </citation>
    <scope>IDENTIFICATION</scope>
</reference>
<dbReference type="InterPro" id="IPR042465">
    <property type="entry name" value="XXLT1"/>
</dbReference>
<dbReference type="STRING" id="80966.ENSAPOP00000024671"/>